<dbReference type="AlphaFoldDB" id="A0A9D4RPH0"/>
<protein>
    <submittedName>
        <fullName evidence="2">Uncharacterized protein</fullName>
    </submittedName>
</protein>
<keyword evidence="3" id="KW-1185">Reference proteome</keyword>
<accession>A0A9D4RPH0</accession>
<feature type="transmembrane region" description="Helical" evidence="1">
    <location>
        <begin position="148"/>
        <end position="170"/>
    </location>
</feature>
<name>A0A9D4RPH0_DREPO</name>
<evidence type="ECO:0000256" key="1">
    <source>
        <dbReference type="SAM" id="Phobius"/>
    </source>
</evidence>
<keyword evidence="1" id="KW-0812">Transmembrane</keyword>
<comment type="caution">
    <text evidence="2">The sequence shown here is derived from an EMBL/GenBank/DDBJ whole genome shotgun (WGS) entry which is preliminary data.</text>
</comment>
<gene>
    <name evidence="2" type="ORF">DPMN_037743</name>
</gene>
<dbReference type="Proteomes" id="UP000828390">
    <property type="component" value="Unassembled WGS sequence"/>
</dbReference>
<sequence length="183" mass="19538">MACGTVRCSLLTTQASLMTALVLCASGTFINKWWIDSAGKELGLFARVRCDGGHCVLATDGQTEVWVTTTQAMALVELVMLAVAMITTFCLFRSDSKFTSTIGIAFISVACITSLIQIFVLSAVYHKISAAVVRATYVPNNMVLYQTLPAGLCALSGIACIPAAIALIYWQSNKTGTRKAIVI</sequence>
<organism evidence="2 3">
    <name type="scientific">Dreissena polymorpha</name>
    <name type="common">Zebra mussel</name>
    <name type="synonym">Mytilus polymorpha</name>
    <dbReference type="NCBI Taxonomy" id="45954"/>
    <lineage>
        <taxon>Eukaryota</taxon>
        <taxon>Metazoa</taxon>
        <taxon>Spiralia</taxon>
        <taxon>Lophotrochozoa</taxon>
        <taxon>Mollusca</taxon>
        <taxon>Bivalvia</taxon>
        <taxon>Autobranchia</taxon>
        <taxon>Heteroconchia</taxon>
        <taxon>Euheterodonta</taxon>
        <taxon>Imparidentia</taxon>
        <taxon>Neoheterodontei</taxon>
        <taxon>Myida</taxon>
        <taxon>Dreissenoidea</taxon>
        <taxon>Dreissenidae</taxon>
        <taxon>Dreissena</taxon>
    </lineage>
</organism>
<keyword evidence="1" id="KW-1133">Transmembrane helix</keyword>
<keyword evidence="1" id="KW-0472">Membrane</keyword>
<reference evidence="2" key="1">
    <citation type="journal article" date="2019" name="bioRxiv">
        <title>The Genome of the Zebra Mussel, Dreissena polymorpha: A Resource for Invasive Species Research.</title>
        <authorList>
            <person name="McCartney M.A."/>
            <person name="Auch B."/>
            <person name="Kono T."/>
            <person name="Mallez S."/>
            <person name="Zhang Y."/>
            <person name="Obille A."/>
            <person name="Becker A."/>
            <person name="Abrahante J.E."/>
            <person name="Garbe J."/>
            <person name="Badalamenti J.P."/>
            <person name="Herman A."/>
            <person name="Mangelson H."/>
            <person name="Liachko I."/>
            <person name="Sullivan S."/>
            <person name="Sone E.D."/>
            <person name="Koren S."/>
            <person name="Silverstein K.A.T."/>
            <person name="Beckman K.B."/>
            <person name="Gohl D.M."/>
        </authorList>
    </citation>
    <scope>NUCLEOTIDE SEQUENCE</scope>
    <source>
        <strain evidence="2">Duluth1</strain>
        <tissue evidence="2">Whole animal</tissue>
    </source>
</reference>
<dbReference type="EMBL" id="JAIWYP010000002">
    <property type="protein sequence ID" value="KAH3874498.1"/>
    <property type="molecule type" value="Genomic_DNA"/>
</dbReference>
<evidence type="ECO:0000313" key="2">
    <source>
        <dbReference type="EMBL" id="KAH3874498.1"/>
    </source>
</evidence>
<feature type="transmembrane region" description="Helical" evidence="1">
    <location>
        <begin position="104"/>
        <end position="128"/>
    </location>
</feature>
<feature type="transmembrane region" description="Helical" evidence="1">
    <location>
        <begin position="72"/>
        <end position="92"/>
    </location>
</feature>
<proteinExistence type="predicted"/>
<reference evidence="2" key="2">
    <citation type="submission" date="2020-11" db="EMBL/GenBank/DDBJ databases">
        <authorList>
            <person name="McCartney M.A."/>
            <person name="Auch B."/>
            <person name="Kono T."/>
            <person name="Mallez S."/>
            <person name="Becker A."/>
            <person name="Gohl D.M."/>
            <person name="Silverstein K.A.T."/>
            <person name="Koren S."/>
            <person name="Bechman K.B."/>
            <person name="Herman A."/>
            <person name="Abrahante J.E."/>
            <person name="Garbe J."/>
        </authorList>
    </citation>
    <scope>NUCLEOTIDE SEQUENCE</scope>
    <source>
        <strain evidence="2">Duluth1</strain>
        <tissue evidence="2">Whole animal</tissue>
    </source>
</reference>
<evidence type="ECO:0000313" key="3">
    <source>
        <dbReference type="Proteomes" id="UP000828390"/>
    </source>
</evidence>